<name>A0A4Q9QNV8_9GAMM</name>
<dbReference type="AlphaFoldDB" id="A0A4Q9QNV8"/>
<dbReference type="EMBL" id="QJUI01000005">
    <property type="protein sequence ID" value="TBU81681.1"/>
    <property type="molecule type" value="Genomic_DNA"/>
</dbReference>
<dbReference type="InterPro" id="IPR022053">
    <property type="entry name" value="DUF3613"/>
</dbReference>
<accession>A0A4Q9QNV8</accession>
<reference evidence="1 2" key="1">
    <citation type="submission" date="2018-06" db="EMBL/GenBank/DDBJ databases">
        <title>Three novel Pseudomonas species isolated from symptomatic oak.</title>
        <authorList>
            <person name="Bueno-Gonzalez V."/>
            <person name="Brady C."/>
        </authorList>
    </citation>
    <scope>NUCLEOTIDE SEQUENCE [LARGE SCALE GENOMIC DNA]</scope>
    <source>
        <strain evidence="1 2">P9A</strain>
    </source>
</reference>
<organism evidence="1 2">
    <name type="scientific">Phytopseudomonas daroniae</name>
    <dbReference type="NCBI Taxonomy" id="2487519"/>
    <lineage>
        <taxon>Bacteria</taxon>
        <taxon>Pseudomonadati</taxon>
        <taxon>Pseudomonadota</taxon>
        <taxon>Gammaproteobacteria</taxon>
        <taxon>Pseudomonadales</taxon>
        <taxon>Pseudomonadaceae</taxon>
        <taxon>Phytopseudomonas</taxon>
    </lineage>
</organism>
<keyword evidence="2" id="KW-1185">Reference proteome</keyword>
<proteinExistence type="predicted"/>
<sequence>MLLACLPLVTLAASEDRRHGLIGSNAETQTEYWLRVQRDGLQASRHAQVSTPAERELAMQRWLESHKHPIPEFFDQEAGGELSK</sequence>
<protein>
    <submittedName>
        <fullName evidence="1">DUF3613 domain-containing protein</fullName>
    </submittedName>
</protein>
<dbReference type="Proteomes" id="UP000292302">
    <property type="component" value="Unassembled WGS sequence"/>
</dbReference>
<dbReference type="Pfam" id="PF12266">
    <property type="entry name" value="DUF3613"/>
    <property type="match status" value="1"/>
</dbReference>
<evidence type="ECO:0000313" key="1">
    <source>
        <dbReference type="EMBL" id="TBU81681.1"/>
    </source>
</evidence>
<evidence type="ECO:0000313" key="2">
    <source>
        <dbReference type="Proteomes" id="UP000292302"/>
    </source>
</evidence>
<comment type="caution">
    <text evidence="1">The sequence shown here is derived from an EMBL/GenBank/DDBJ whole genome shotgun (WGS) entry which is preliminary data.</text>
</comment>
<gene>
    <name evidence="1" type="ORF">DNK06_07630</name>
</gene>